<dbReference type="AlphaFoldDB" id="A0A4Z1FVP5"/>
<gene>
    <name evidence="1" type="ORF">BPAE_0049g00050</name>
</gene>
<accession>A0A4Z1FVP5</accession>
<dbReference type="Proteomes" id="UP000297910">
    <property type="component" value="Unassembled WGS sequence"/>
</dbReference>
<sequence length="63" mass="7138">MYVCFDSAVMITTQTIRGRKETFVIPGCGRALYRDSNLIRYGFIEECPGPSVDKINKINKSSF</sequence>
<dbReference type="EMBL" id="PQXI01000049">
    <property type="protein sequence ID" value="TGO26979.1"/>
    <property type="molecule type" value="Genomic_DNA"/>
</dbReference>
<comment type="caution">
    <text evidence="1">The sequence shown here is derived from an EMBL/GenBank/DDBJ whole genome shotgun (WGS) entry which is preliminary data.</text>
</comment>
<proteinExistence type="predicted"/>
<protein>
    <submittedName>
        <fullName evidence="1">Uncharacterized protein</fullName>
    </submittedName>
</protein>
<reference evidence="1 2" key="1">
    <citation type="submission" date="2017-12" db="EMBL/GenBank/DDBJ databases">
        <title>Comparative genomics of Botrytis spp.</title>
        <authorList>
            <person name="Valero-Jimenez C.A."/>
            <person name="Tapia P."/>
            <person name="Veloso J."/>
            <person name="Silva-Moreno E."/>
            <person name="Staats M."/>
            <person name="Valdes J.H."/>
            <person name="Van Kan J.A.L."/>
        </authorList>
    </citation>
    <scope>NUCLEOTIDE SEQUENCE [LARGE SCALE GENOMIC DNA]</scope>
    <source>
        <strain evidence="1 2">Bp0003</strain>
    </source>
</reference>
<organism evidence="1 2">
    <name type="scientific">Botrytis paeoniae</name>
    <dbReference type="NCBI Taxonomy" id="278948"/>
    <lineage>
        <taxon>Eukaryota</taxon>
        <taxon>Fungi</taxon>
        <taxon>Dikarya</taxon>
        <taxon>Ascomycota</taxon>
        <taxon>Pezizomycotina</taxon>
        <taxon>Leotiomycetes</taxon>
        <taxon>Helotiales</taxon>
        <taxon>Sclerotiniaceae</taxon>
        <taxon>Botrytis</taxon>
    </lineage>
</organism>
<evidence type="ECO:0000313" key="1">
    <source>
        <dbReference type="EMBL" id="TGO26979.1"/>
    </source>
</evidence>
<evidence type="ECO:0000313" key="2">
    <source>
        <dbReference type="Proteomes" id="UP000297910"/>
    </source>
</evidence>
<name>A0A4Z1FVP5_9HELO</name>
<keyword evidence="2" id="KW-1185">Reference proteome</keyword>